<reference evidence="1" key="1">
    <citation type="submission" date="2018-02" db="EMBL/GenBank/DDBJ databases">
        <authorList>
            <person name="Cohen D.B."/>
            <person name="Kent A.D."/>
        </authorList>
    </citation>
    <scope>NUCLEOTIDE SEQUENCE</scope>
</reference>
<evidence type="ECO:0000313" key="1">
    <source>
        <dbReference type="EMBL" id="SPC79169.1"/>
    </source>
</evidence>
<name>A0A2N9EX34_FAGSY</name>
<organism evidence="1">
    <name type="scientific">Fagus sylvatica</name>
    <name type="common">Beechnut</name>
    <dbReference type="NCBI Taxonomy" id="28930"/>
    <lineage>
        <taxon>Eukaryota</taxon>
        <taxon>Viridiplantae</taxon>
        <taxon>Streptophyta</taxon>
        <taxon>Embryophyta</taxon>
        <taxon>Tracheophyta</taxon>
        <taxon>Spermatophyta</taxon>
        <taxon>Magnoliopsida</taxon>
        <taxon>eudicotyledons</taxon>
        <taxon>Gunneridae</taxon>
        <taxon>Pentapetalae</taxon>
        <taxon>rosids</taxon>
        <taxon>fabids</taxon>
        <taxon>Fagales</taxon>
        <taxon>Fagaceae</taxon>
        <taxon>Fagus</taxon>
    </lineage>
</organism>
<proteinExistence type="predicted"/>
<dbReference type="EMBL" id="OIVN01000370">
    <property type="protein sequence ID" value="SPC79169.1"/>
    <property type="molecule type" value="Genomic_DNA"/>
</dbReference>
<protein>
    <recommendedName>
        <fullName evidence="2">RNase H type-1 domain-containing protein</fullName>
    </recommendedName>
</protein>
<dbReference type="AlphaFoldDB" id="A0A2N9EX34"/>
<evidence type="ECO:0008006" key="2">
    <source>
        <dbReference type="Google" id="ProtNLM"/>
    </source>
</evidence>
<gene>
    <name evidence="1" type="ORF">FSB_LOCUS7051</name>
</gene>
<accession>A0A2N9EX34</accession>
<sequence length="295" mass="33421">MLQQPDSLVSRVYKAKYYPRGDFMEAGAGNRPSYALRSILSARSVLKMGMQWHIGDGNSVRITEDSWLPFSFSNTPLSVRNIVDKNERVSILINAVTHSWDVDIVQDLFSPWEARVITSIPLPPCSKPDRLFWSESKLGCFFVKSACYMQLKCHVEDKEGEYSLLGWDRKFWKFLWSLSLPPKIKDVGSVTHALWLCTTANDVWLESKLPCIGSQSLLDDYKKVSKRFGGVEDIGIQAQSVESMALGGFSVEDMWIEEVEVLRHKFKSFSAISKEINVVALALARCGQSHMMPKI</sequence>